<dbReference type="EMBL" id="JAOYFB010000039">
    <property type="protein sequence ID" value="KAK4030162.1"/>
    <property type="molecule type" value="Genomic_DNA"/>
</dbReference>
<sequence>MGTTMLTTLPECRPNAIPSNDSTCNPSAIGRRTCLDLIRSTHGDNLHGTASRMRSHILFNELEVCMNALTLNRRVDVYGNITAKADSLRNTSSGRGS</sequence>
<reference evidence="1 2" key="1">
    <citation type="journal article" date="2023" name="Nucleic Acids Res.">
        <title>The hologenome of Daphnia magna reveals possible DNA methylation and microbiome-mediated evolution of the host genome.</title>
        <authorList>
            <person name="Chaturvedi A."/>
            <person name="Li X."/>
            <person name="Dhandapani V."/>
            <person name="Marshall H."/>
            <person name="Kissane S."/>
            <person name="Cuenca-Cambronero M."/>
            <person name="Asole G."/>
            <person name="Calvet F."/>
            <person name="Ruiz-Romero M."/>
            <person name="Marangio P."/>
            <person name="Guigo R."/>
            <person name="Rago D."/>
            <person name="Mirbahai L."/>
            <person name="Eastwood N."/>
            <person name="Colbourne J.K."/>
            <person name="Zhou J."/>
            <person name="Mallon E."/>
            <person name="Orsini L."/>
        </authorList>
    </citation>
    <scope>NUCLEOTIDE SEQUENCE [LARGE SCALE GENOMIC DNA]</scope>
    <source>
        <strain evidence="1">LRV0_1</strain>
    </source>
</reference>
<accession>A0ABR0AYE1</accession>
<name>A0ABR0AYE1_9CRUS</name>
<protein>
    <submittedName>
        <fullName evidence="1">Uncharacterized protein</fullName>
    </submittedName>
</protein>
<dbReference type="Proteomes" id="UP001234178">
    <property type="component" value="Unassembled WGS sequence"/>
</dbReference>
<gene>
    <name evidence="1" type="ORF">OUZ56_023138</name>
</gene>
<organism evidence="1 2">
    <name type="scientific">Daphnia magna</name>
    <dbReference type="NCBI Taxonomy" id="35525"/>
    <lineage>
        <taxon>Eukaryota</taxon>
        <taxon>Metazoa</taxon>
        <taxon>Ecdysozoa</taxon>
        <taxon>Arthropoda</taxon>
        <taxon>Crustacea</taxon>
        <taxon>Branchiopoda</taxon>
        <taxon>Diplostraca</taxon>
        <taxon>Cladocera</taxon>
        <taxon>Anomopoda</taxon>
        <taxon>Daphniidae</taxon>
        <taxon>Daphnia</taxon>
    </lineage>
</organism>
<evidence type="ECO:0000313" key="2">
    <source>
        <dbReference type="Proteomes" id="UP001234178"/>
    </source>
</evidence>
<evidence type="ECO:0000313" key="1">
    <source>
        <dbReference type="EMBL" id="KAK4030162.1"/>
    </source>
</evidence>
<keyword evidence="2" id="KW-1185">Reference proteome</keyword>
<comment type="caution">
    <text evidence="1">The sequence shown here is derived from an EMBL/GenBank/DDBJ whole genome shotgun (WGS) entry which is preliminary data.</text>
</comment>
<proteinExistence type="predicted"/>